<gene>
    <name evidence="1" type="ORF">M993_02287</name>
</gene>
<dbReference type="AlphaFoldDB" id="A0AA91EH96"/>
<sequence>MSDRNTMHKDGELFPVPVAAATEIFGGHMICANAAGFAVPGVATAGFTVLGVCDGWVDNTAGAAGDAVVVVRRRKSWNFANLGADAVTQAQIGKTCYLADSQTVAKTSDTDVRPVAGIVLGVDADGVWVLI</sequence>
<evidence type="ECO:0000313" key="2">
    <source>
        <dbReference type="Proteomes" id="UP000078431"/>
    </source>
</evidence>
<dbReference type="Proteomes" id="UP000078431">
    <property type="component" value="Unassembled WGS sequence"/>
</dbReference>
<comment type="caution">
    <text evidence="1">The sequence shown here is derived from an EMBL/GenBank/DDBJ whole genome shotgun (WGS) entry which is preliminary data.</text>
</comment>
<organism evidence="1 2">
    <name type="scientific">Obesumbacterium proteus ATCC 12841</name>
    <dbReference type="NCBI Taxonomy" id="1354268"/>
    <lineage>
        <taxon>Bacteria</taxon>
        <taxon>Pseudomonadati</taxon>
        <taxon>Pseudomonadota</taxon>
        <taxon>Gammaproteobacteria</taxon>
        <taxon>Enterobacterales</taxon>
        <taxon>Hafniaceae</taxon>
        <taxon>Obesumbacterium</taxon>
    </lineage>
</organism>
<protein>
    <recommendedName>
        <fullName evidence="3">DUF2190 family protein</fullName>
    </recommendedName>
</protein>
<proteinExistence type="predicted"/>
<accession>A0AA91EH96</accession>
<keyword evidence="2" id="KW-1185">Reference proteome</keyword>
<name>A0AA91EH96_9GAMM</name>
<evidence type="ECO:0000313" key="1">
    <source>
        <dbReference type="EMBL" id="OAT58984.1"/>
    </source>
</evidence>
<dbReference type="RefSeq" id="WP_061552907.1">
    <property type="nucleotide sequence ID" value="NZ_LXEX01000031.1"/>
</dbReference>
<dbReference type="EMBL" id="LXEX01000031">
    <property type="protein sequence ID" value="OAT58984.1"/>
    <property type="molecule type" value="Genomic_DNA"/>
</dbReference>
<evidence type="ECO:0008006" key="3">
    <source>
        <dbReference type="Google" id="ProtNLM"/>
    </source>
</evidence>
<reference evidence="1 2" key="1">
    <citation type="submission" date="2016-04" db="EMBL/GenBank/DDBJ databases">
        <title>ATOL: Assembling a taxonomically balanced genome-scale reconstruction of the evolutionary history of the Enterobacteriaceae.</title>
        <authorList>
            <person name="Plunkett G.III."/>
            <person name="Neeno-Eckwall E.C."/>
            <person name="Glasner J.D."/>
            <person name="Perna N.T."/>
        </authorList>
    </citation>
    <scope>NUCLEOTIDE SEQUENCE [LARGE SCALE GENOMIC DNA]</scope>
    <source>
        <strain evidence="1 2">ATCC 12841</strain>
    </source>
</reference>